<dbReference type="SMART" id="SM00451">
    <property type="entry name" value="ZnF_U1"/>
    <property type="match status" value="1"/>
</dbReference>
<dbReference type="KEGG" id="aqu:100635972"/>
<dbReference type="PANTHER" id="PTHR31434">
    <property type="entry name" value="S PHASE CYCLIN A-ASSOCIATED PROTEIN IN THE ENDOPLASMIC RETICULUM"/>
    <property type="match status" value="1"/>
</dbReference>
<feature type="region of interest" description="Disordered" evidence="2">
    <location>
        <begin position="229"/>
        <end position="260"/>
    </location>
</feature>
<evidence type="ECO:0000259" key="3">
    <source>
        <dbReference type="SMART" id="SM00451"/>
    </source>
</evidence>
<reference evidence="4" key="2">
    <citation type="submission" date="2017-05" db="UniProtKB">
        <authorList>
            <consortium name="EnsemblMetazoa"/>
        </authorList>
    </citation>
    <scope>IDENTIFICATION</scope>
</reference>
<dbReference type="Pfam" id="PF16501">
    <property type="entry name" value="SCAPER_N"/>
    <property type="match status" value="1"/>
</dbReference>
<dbReference type="AlphaFoldDB" id="A0A1X7VWU7"/>
<dbReference type="Pfam" id="PF12874">
    <property type="entry name" value="zf-met"/>
    <property type="match status" value="1"/>
</dbReference>
<evidence type="ECO:0000313" key="5">
    <source>
        <dbReference type="Proteomes" id="UP000007879"/>
    </source>
</evidence>
<keyword evidence="5" id="KW-1185">Reference proteome</keyword>
<dbReference type="SUPFAM" id="SSF57667">
    <property type="entry name" value="beta-beta-alpha zinc fingers"/>
    <property type="match status" value="1"/>
</dbReference>
<reference evidence="5" key="1">
    <citation type="journal article" date="2010" name="Nature">
        <title>The Amphimedon queenslandica genome and the evolution of animal complexity.</title>
        <authorList>
            <person name="Srivastava M."/>
            <person name="Simakov O."/>
            <person name="Chapman J."/>
            <person name="Fahey B."/>
            <person name="Gauthier M.E."/>
            <person name="Mitros T."/>
            <person name="Richards G.S."/>
            <person name="Conaco C."/>
            <person name="Dacre M."/>
            <person name="Hellsten U."/>
            <person name="Larroux C."/>
            <person name="Putnam N.H."/>
            <person name="Stanke M."/>
            <person name="Adamska M."/>
            <person name="Darling A."/>
            <person name="Degnan S.M."/>
            <person name="Oakley T.H."/>
            <person name="Plachetzki D.C."/>
            <person name="Zhai Y."/>
            <person name="Adamski M."/>
            <person name="Calcino A."/>
            <person name="Cummins S.F."/>
            <person name="Goodstein D.M."/>
            <person name="Harris C."/>
            <person name="Jackson D.J."/>
            <person name="Leys S.P."/>
            <person name="Shu S."/>
            <person name="Woodcroft B.J."/>
            <person name="Vervoort M."/>
            <person name="Kosik K.S."/>
            <person name="Manning G."/>
            <person name="Degnan B.M."/>
            <person name="Rokhsar D.S."/>
        </authorList>
    </citation>
    <scope>NUCLEOTIDE SEQUENCE [LARGE SCALE GENOMIC DNA]</scope>
</reference>
<keyword evidence="1" id="KW-0175">Coiled coil</keyword>
<dbReference type="InterPro" id="IPR003604">
    <property type="entry name" value="Matrin/U1-like-C_Znf_C2H2"/>
</dbReference>
<dbReference type="InParanoid" id="A0A1X7VWU7"/>
<gene>
    <name evidence="4" type="primary">100635972</name>
</gene>
<dbReference type="eggNOG" id="KOG4722">
    <property type="taxonomic scope" value="Eukaryota"/>
</dbReference>
<dbReference type="Gene3D" id="3.30.160.60">
    <property type="entry name" value="Classic Zinc Finger"/>
    <property type="match status" value="1"/>
</dbReference>
<evidence type="ECO:0000256" key="2">
    <source>
        <dbReference type="SAM" id="MobiDB-lite"/>
    </source>
</evidence>
<dbReference type="OrthoDB" id="313366at2759"/>
<protein>
    <recommendedName>
        <fullName evidence="3">U1-type domain-containing protein</fullName>
    </recommendedName>
</protein>
<dbReference type="InterPro" id="IPR032446">
    <property type="entry name" value="SCAPER_N"/>
</dbReference>
<dbReference type="STRING" id="400682.A0A1X7VWU7"/>
<sequence>MVESCQDELEHVKDDNECLVTSDSENTSMSLNEVVCVVAAEKYAVKERRCKLTAGRHSDMRARYWSYLFDNLHRAVDEIYCTCETDESIVECEEVVMTLEVCKKDFEALIKRFEVQRAFERQERPPSVTWEVRCSPSKAKQTSYVDFIEQSVQHQRRSSSSPGIDLSLSPKTQCIELDKTRLTDANIELIDEPPLYNSQLNECQGTPPPPSLDDIDEYIYTVNHHKTVSWADRSESPPSPHHRDSRSPGRAVQLHQKLSSPLRKRSLAESIKISEEKQHKAQQIRDKLNEERVQRSRVISDKIRIVREHQFSRTVEHREAIEGRMVEAEKRREVRLQEIIRKAQEEDAKVNEIAFINSLEAQNKKMEVFEKHQVIEARLQDIEEERLKKKEENIAKEEAAHERRRIKEAERQAKLKELNQRRREQEAKIEQMKVEKEKQREEIAKERERRLEAHHAAQRFLSEEMGRRIQLKQDKSSKLYDQQLEQKKERAMAISLYRNASSDYAPRVEAYQRKKWCSVCNVKIISEVYLMSHLRGKRHKESLQLKGLSDQTDDVLSVIVLAPEEFQAQNISTEVQERLKTGKKRARKIRQRLSTGLKDLDSFTYSSLASGVISRHQSKFTKSIKEMNQVLDAFSRQKVWDVQVVSQLERLLGDLNRIIGNRNKDDQLLFCHLGGLASLSRLLLFYTDPSTASSLPLKPLLLALNSMELTCIEHISNSQYFILSKKFTLLVDLISHYFDSSQQKSDIMVALLNKGKEKSRHVTWTSICGTAFGLIAVVISCSIRGNIDHKIMRDCVAYIVCTGLIDRLAECFRAITGPFDDPVVSQLVLSGLNTITACTACLHFDVKDVFSGKYDDFTQLVCTLRQTDLAGIISLVYALLLHDGPPRHSSVPPFLPSYILSITTAAIKAINNSAILALNVVQNCLSAEGISLELRHILSYLLWYCTHYRNEQLLQELILTVGYFSVLHQENQMFLLAGRSPTLLQLLCGLPFEYFSDPKLARVLYPTLISACYNVHDNKEVLELDVNSQLLCVFLQNELSECDLVTSPSTKDSEEPSINFLLFKNRFPKDHWKSALDFFAA</sequence>
<evidence type="ECO:0000256" key="1">
    <source>
        <dbReference type="SAM" id="Coils"/>
    </source>
</evidence>
<dbReference type="EnsemblMetazoa" id="Aqu2.1.44335_001">
    <property type="protein sequence ID" value="Aqu2.1.44335_001"/>
    <property type="gene ID" value="Aqu2.1.44335"/>
</dbReference>
<dbReference type="Proteomes" id="UP000007879">
    <property type="component" value="Unassembled WGS sequence"/>
</dbReference>
<dbReference type="GO" id="GO:0008270">
    <property type="term" value="F:zinc ion binding"/>
    <property type="evidence" value="ECO:0007669"/>
    <property type="project" value="InterPro"/>
</dbReference>
<organism evidence="4">
    <name type="scientific">Amphimedon queenslandica</name>
    <name type="common">Sponge</name>
    <dbReference type="NCBI Taxonomy" id="400682"/>
    <lineage>
        <taxon>Eukaryota</taxon>
        <taxon>Metazoa</taxon>
        <taxon>Porifera</taxon>
        <taxon>Demospongiae</taxon>
        <taxon>Heteroscleromorpha</taxon>
        <taxon>Haplosclerida</taxon>
        <taxon>Niphatidae</taxon>
        <taxon>Amphimedon</taxon>
    </lineage>
</organism>
<dbReference type="PANTHER" id="PTHR31434:SF2">
    <property type="entry name" value="S PHASE CYCLIN A-ASSOCIATED PROTEIN IN THE ENDOPLASMIC RETICULUM"/>
    <property type="match status" value="1"/>
</dbReference>
<name>A0A1X7VWU7_AMPQE</name>
<dbReference type="InterPro" id="IPR036236">
    <property type="entry name" value="Znf_C2H2_sf"/>
</dbReference>
<accession>A0A1X7VWU7</accession>
<evidence type="ECO:0000313" key="4">
    <source>
        <dbReference type="EnsemblMetazoa" id="Aqu2.1.44335_001"/>
    </source>
</evidence>
<feature type="domain" description="U1-type" evidence="3">
    <location>
        <begin position="512"/>
        <end position="546"/>
    </location>
</feature>
<dbReference type="InterPro" id="IPR013087">
    <property type="entry name" value="Znf_C2H2_type"/>
</dbReference>
<feature type="coiled-coil region" evidence="1">
    <location>
        <begin position="326"/>
        <end position="454"/>
    </location>
</feature>
<dbReference type="GO" id="GO:0003676">
    <property type="term" value="F:nucleic acid binding"/>
    <property type="evidence" value="ECO:0007669"/>
    <property type="project" value="InterPro"/>
</dbReference>
<proteinExistence type="predicted"/>
<dbReference type="EnsemblMetazoa" id="XM_019999791.1">
    <property type="protein sequence ID" value="XP_019855350.1"/>
    <property type="gene ID" value="LOC100635972"/>
</dbReference>